<dbReference type="OrthoDB" id="34789at10239"/>
<gene>
    <name evidence="1" type="primary">64</name>
    <name evidence="1" type="ORF">SEA_ABIDATRO_64</name>
</gene>
<protein>
    <submittedName>
        <fullName evidence="1">Uncharacterized protein</fullName>
    </submittedName>
</protein>
<keyword evidence="2" id="KW-1185">Reference proteome</keyword>
<evidence type="ECO:0000313" key="2">
    <source>
        <dbReference type="Proteomes" id="UP000223767"/>
    </source>
</evidence>
<sequence>MSTEGLGRAICPDGKPADLIVQGDGTTWLRLGSLGLRAWVNLEELRRPPAAPSVRNWRKGGLVGDPLRAGYMAAGYVRDPGFTFGGVP</sequence>
<dbReference type="EMBL" id="MF140397">
    <property type="protein sequence ID" value="ASR83234.1"/>
    <property type="molecule type" value="Genomic_DNA"/>
</dbReference>
<organism evidence="1 2">
    <name type="scientific">Arthrobacter phage Abidatro</name>
    <dbReference type="NCBI Taxonomy" id="2015853"/>
    <lineage>
        <taxon>Viruses</taxon>
        <taxon>Duplodnaviria</taxon>
        <taxon>Heunggongvirae</taxon>
        <taxon>Uroviricota</taxon>
        <taxon>Caudoviricetes</taxon>
        <taxon>Galaxyvirus</taxon>
        <taxon>Galaxyvirus abidatro</taxon>
    </lineage>
</organism>
<dbReference type="KEGG" id="vg:40086380"/>
<dbReference type="RefSeq" id="YP_009610284.1">
    <property type="nucleotide sequence ID" value="NC_042002.1"/>
</dbReference>
<accession>A0A222ZEV6</accession>
<evidence type="ECO:0000313" key="1">
    <source>
        <dbReference type="EMBL" id="ASR83234.1"/>
    </source>
</evidence>
<name>A0A222ZEV6_9CAUD</name>
<dbReference type="Proteomes" id="UP000223767">
    <property type="component" value="Segment"/>
</dbReference>
<proteinExistence type="predicted"/>
<reference evidence="1 2" key="1">
    <citation type="submission" date="2017-05" db="EMBL/GenBank/DDBJ databases">
        <authorList>
            <person name="Abboud M."/>
            <person name="Acosta Y."/>
            <person name="Adams S."/>
            <person name="Aguirre J."/>
            <person name="Ahmadi O."/>
            <person name="Arena A."/>
            <person name="Bacatan J."/>
            <person name="Barua M."/>
            <person name="Basualdo M."/>
            <person name="Bidas A."/>
            <person name="Charles M."/>
            <person name="Crespo D."/>
            <person name="Dahduli S."/>
            <person name="Darwiche R."/>
            <person name="De V.F."/>
            <person name="Demetrio M."/>
            <person name="Doyles K."/>
            <person name="Elias T."/>
            <person name="Feghali T."/>
            <person name="Fleetwood D."/>
            <person name="Grant K."/>
            <person name="Grinberg M."/>
            <person name="Haddabeh W."/>
            <person name="Hamwi G."/>
            <person name="Hanf T."/>
            <person name="Hussain A."/>
            <person name="Jennis A."/>
            <person name="Kang K."/>
            <person name="Khalique A."/>
            <person name="Majkut N."/>
            <person name="Minto B."/>
            <person name="Monsen-Collar K."/>
            <person name="Mubarka N."/>
            <person name="Nasser G."/>
            <person name="Navarro C."/>
            <person name="Oleksy A."/>
            <person name="Patel N."/>
            <person name="Rana M."/>
            <person name="Sanchez D."/>
            <person name="Santrich A."/>
            <person name="Sarpong L."/>
            <person name="Sato-Balagot R."/>
            <person name="Singh R."/>
            <person name="Tiozon A."/>
            <person name="Tolentino-Uri K."/>
            <person name="Toyosi O."/>
            <person name="Vasquez K."/>
            <person name="Wright D."/>
            <person name="Zangeneh M."/>
            <person name="Stoner T.H."/>
            <person name="Garlena R.A."/>
            <person name="Russell D.A."/>
            <person name="Pope W.H."/>
            <person name="Jacobs-Sera D."/>
            <person name="Hatfull G.F."/>
        </authorList>
    </citation>
    <scope>NUCLEOTIDE SEQUENCE [LARGE SCALE GENOMIC DNA]</scope>
</reference>
<dbReference type="GeneID" id="40086380"/>